<evidence type="ECO:0000313" key="2">
    <source>
        <dbReference type="Proteomes" id="UP001346869"/>
    </source>
</evidence>
<reference evidence="1 2" key="1">
    <citation type="journal article" date="2023" name="Genes (Basel)">
        <title>Chromosome-Level Genome Assembly and Circadian Gene Repertoire of the Patagonia Blennie Eleginops maclovinus-The Closest Ancestral Proxy of Antarctic Cryonotothenioids.</title>
        <authorList>
            <person name="Cheng C.C."/>
            <person name="Rivera-Colon A.G."/>
            <person name="Minhas B.F."/>
            <person name="Wilson L."/>
            <person name="Rayamajhi N."/>
            <person name="Vargas-Chacoff L."/>
            <person name="Catchen J.M."/>
        </authorList>
    </citation>
    <scope>NUCLEOTIDE SEQUENCE [LARGE SCALE GENOMIC DNA]</scope>
    <source>
        <strain evidence="1">JMC-PN-2008</strain>
    </source>
</reference>
<protein>
    <submittedName>
        <fullName evidence="1">Uncharacterized protein</fullName>
    </submittedName>
</protein>
<comment type="caution">
    <text evidence="1">The sequence shown here is derived from an EMBL/GenBank/DDBJ whole genome shotgun (WGS) entry which is preliminary data.</text>
</comment>
<organism evidence="1 2">
    <name type="scientific">Eleginops maclovinus</name>
    <name type="common">Patagonian blennie</name>
    <name type="synonym">Eleginus maclovinus</name>
    <dbReference type="NCBI Taxonomy" id="56733"/>
    <lineage>
        <taxon>Eukaryota</taxon>
        <taxon>Metazoa</taxon>
        <taxon>Chordata</taxon>
        <taxon>Craniata</taxon>
        <taxon>Vertebrata</taxon>
        <taxon>Euteleostomi</taxon>
        <taxon>Actinopterygii</taxon>
        <taxon>Neopterygii</taxon>
        <taxon>Teleostei</taxon>
        <taxon>Neoteleostei</taxon>
        <taxon>Acanthomorphata</taxon>
        <taxon>Eupercaria</taxon>
        <taxon>Perciformes</taxon>
        <taxon>Notothenioidei</taxon>
        <taxon>Eleginopidae</taxon>
        <taxon>Eleginops</taxon>
    </lineage>
</organism>
<reference evidence="1 2" key="2">
    <citation type="journal article" date="2023" name="Mol. Biol. Evol.">
        <title>Genomics of Secondarily Temperate Adaptation in the Only Non-Antarctic Icefish.</title>
        <authorList>
            <person name="Rivera-Colon A.G."/>
            <person name="Rayamajhi N."/>
            <person name="Minhas B.F."/>
            <person name="Madrigal G."/>
            <person name="Bilyk K.T."/>
            <person name="Yoon V."/>
            <person name="Hune M."/>
            <person name="Gregory S."/>
            <person name="Cheng C.H.C."/>
            <person name="Catchen J.M."/>
        </authorList>
    </citation>
    <scope>NUCLEOTIDE SEQUENCE [LARGE SCALE GENOMIC DNA]</scope>
    <source>
        <strain evidence="1">JMC-PN-2008</strain>
    </source>
</reference>
<evidence type="ECO:0000313" key="1">
    <source>
        <dbReference type="EMBL" id="KAK5863658.1"/>
    </source>
</evidence>
<gene>
    <name evidence="1" type="ORF">PBY51_000672</name>
</gene>
<sequence length="68" mass="7162">MLVVRPSNLSSEAKSLRSCFLESAANAFTRQSIAAYPSGVNTGKCALQPLGNKADHRILQSGGEGAQR</sequence>
<name>A0AAN7XHY7_ELEMC</name>
<proteinExistence type="predicted"/>
<dbReference type="Proteomes" id="UP001346869">
    <property type="component" value="Unassembled WGS sequence"/>
</dbReference>
<accession>A0AAN7XHY7</accession>
<keyword evidence="2" id="KW-1185">Reference proteome</keyword>
<dbReference type="AlphaFoldDB" id="A0AAN7XHY7"/>
<dbReference type="EMBL" id="JAUZQC010000011">
    <property type="protein sequence ID" value="KAK5863658.1"/>
    <property type="molecule type" value="Genomic_DNA"/>
</dbReference>